<dbReference type="EMBL" id="FNBE01000013">
    <property type="protein sequence ID" value="SDG61202.1"/>
    <property type="molecule type" value="Genomic_DNA"/>
</dbReference>
<sequence>MTTNFTVRIPQADLDDLADRLARTRLPQPAPGDDWTYGTPNHYLAEMVGYWRDGFDWRAQEERMNAFPQYLTEIDGQTVHYLHIPSAEPEAVPVLLVHTWPGSFVDFLDVIGPLVDPVAHGGRAEDACSVVIPSIPGFGFSTPLVGTGWTLAKVARTFDTLMRELGYASYGVHGSDAGAMVARELGLLDPPGFLGLHVLQLFSFPSGDPAEFADLGPADYAALEFMQWFQSVGGYNQMNASRPQTVAAALSDSPVGQLAYSELFESFGNGTSLVTRDQVLTQASLYWFTNTSASAARFYFEEARAGAEPQVNRARTGVAVFAADFQTIRAFAERDNSAITHWSTFAEGGHFAALERPGDVAADVRAFFSRG</sequence>
<evidence type="ECO:0000256" key="2">
    <source>
        <dbReference type="ARBA" id="ARBA00022797"/>
    </source>
</evidence>
<evidence type="ECO:0000313" key="7">
    <source>
        <dbReference type="Proteomes" id="UP000198967"/>
    </source>
</evidence>
<dbReference type="OrthoDB" id="27092at2"/>
<dbReference type="Pfam" id="PF06441">
    <property type="entry name" value="EHN"/>
    <property type="match status" value="1"/>
</dbReference>
<dbReference type="InterPro" id="IPR000639">
    <property type="entry name" value="Epox_hydrolase-like"/>
</dbReference>
<evidence type="ECO:0000259" key="5">
    <source>
        <dbReference type="Pfam" id="PF06441"/>
    </source>
</evidence>
<gene>
    <name evidence="6" type="ORF">SAMN05216377_113114</name>
</gene>
<feature type="domain" description="Epoxide hydrolase N-terminal" evidence="5">
    <location>
        <begin position="3"/>
        <end position="107"/>
    </location>
</feature>
<dbReference type="PIRSF" id="PIRSF001112">
    <property type="entry name" value="Epoxide_hydrolase"/>
    <property type="match status" value="1"/>
</dbReference>
<name>A0A1G7VN05_PSEOR</name>
<evidence type="ECO:0000256" key="3">
    <source>
        <dbReference type="ARBA" id="ARBA00022801"/>
    </source>
</evidence>
<dbReference type="RefSeq" id="WP_093087199.1">
    <property type="nucleotide sequence ID" value="NZ_FNBE01000013.1"/>
</dbReference>
<reference evidence="6 7" key="1">
    <citation type="submission" date="2016-10" db="EMBL/GenBank/DDBJ databases">
        <authorList>
            <person name="de Groot N.N."/>
        </authorList>
    </citation>
    <scope>NUCLEOTIDE SEQUENCE [LARGE SCALE GENOMIC DNA]</scope>
    <source>
        <strain evidence="6 7">CGMCC 4.3143</strain>
    </source>
</reference>
<dbReference type="STRING" id="366584.SAMN05216377_113114"/>
<dbReference type="GO" id="GO:0004301">
    <property type="term" value="F:epoxide hydrolase activity"/>
    <property type="evidence" value="ECO:0007669"/>
    <property type="project" value="TreeGrafter"/>
</dbReference>
<comment type="similarity">
    <text evidence="1">Belongs to the peptidase S33 family.</text>
</comment>
<proteinExistence type="inferred from homology"/>
<dbReference type="InterPro" id="IPR029058">
    <property type="entry name" value="AB_hydrolase_fold"/>
</dbReference>
<evidence type="ECO:0000256" key="4">
    <source>
        <dbReference type="PIRSR" id="PIRSR001112-1"/>
    </source>
</evidence>
<dbReference type="Proteomes" id="UP000198967">
    <property type="component" value="Unassembled WGS sequence"/>
</dbReference>
<accession>A0A1G7VN05</accession>
<dbReference type="InterPro" id="IPR010497">
    <property type="entry name" value="Epoxide_hydro_N"/>
</dbReference>
<organism evidence="6 7">
    <name type="scientific">Pseudonocardia oroxyli</name>
    <dbReference type="NCBI Taxonomy" id="366584"/>
    <lineage>
        <taxon>Bacteria</taxon>
        <taxon>Bacillati</taxon>
        <taxon>Actinomycetota</taxon>
        <taxon>Actinomycetes</taxon>
        <taxon>Pseudonocardiales</taxon>
        <taxon>Pseudonocardiaceae</taxon>
        <taxon>Pseudonocardia</taxon>
    </lineage>
</organism>
<dbReference type="PRINTS" id="PR00412">
    <property type="entry name" value="EPOXHYDRLASE"/>
</dbReference>
<dbReference type="SUPFAM" id="SSF53474">
    <property type="entry name" value="alpha/beta-Hydrolases"/>
    <property type="match status" value="1"/>
</dbReference>
<keyword evidence="3" id="KW-0378">Hydrolase</keyword>
<dbReference type="AlphaFoldDB" id="A0A1G7VN05"/>
<keyword evidence="2" id="KW-0058">Aromatic hydrocarbons catabolism</keyword>
<dbReference type="InterPro" id="IPR016292">
    <property type="entry name" value="Epoxide_hydrolase"/>
</dbReference>
<dbReference type="Gene3D" id="3.40.50.1820">
    <property type="entry name" value="alpha/beta hydrolase"/>
    <property type="match status" value="1"/>
</dbReference>
<dbReference type="PANTHER" id="PTHR21661">
    <property type="entry name" value="EPOXIDE HYDROLASE 1-RELATED"/>
    <property type="match status" value="1"/>
</dbReference>
<evidence type="ECO:0000313" key="6">
    <source>
        <dbReference type="EMBL" id="SDG61202.1"/>
    </source>
</evidence>
<dbReference type="GO" id="GO:0097176">
    <property type="term" value="P:epoxide metabolic process"/>
    <property type="evidence" value="ECO:0007669"/>
    <property type="project" value="TreeGrafter"/>
</dbReference>
<dbReference type="PANTHER" id="PTHR21661:SF35">
    <property type="entry name" value="EPOXIDE HYDROLASE"/>
    <property type="match status" value="1"/>
</dbReference>
<feature type="active site" description="Nucleophile" evidence="4">
    <location>
        <position position="176"/>
    </location>
</feature>
<protein>
    <submittedName>
        <fullName evidence="6">Pimeloyl-ACP methyl ester carboxylesterase</fullName>
    </submittedName>
</protein>
<keyword evidence="7" id="KW-1185">Reference proteome</keyword>
<feature type="active site" description="Proton donor" evidence="4">
    <location>
        <position position="299"/>
    </location>
</feature>
<feature type="active site" description="Proton acceptor" evidence="4">
    <location>
        <position position="350"/>
    </location>
</feature>
<evidence type="ECO:0000256" key="1">
    <source>
        <dbReference type="ARBA" id="ARBA00010088"/>
    </source>
</evidence>